<evidence type="ECO:0000256" key="1">
    <source>
        <dbReference type="SAM" id="MobiDB-lite"/>
    </source>
</evidence>
<dbReference type="InterPro" id="IPR051100">
    <property type="entry name" value="DnaJ_subfamily_B/C"/>
</dbReference>
<feature type="region of interest" description="Disordered" evidence="1">
    <location>
        <begin position="51"/>
        <end position="92"/>
    </location>
</feature>
<protein>
    <submittedName>
        <fullName evidence="2">(apollo) hypothetical protein</fullName>
    </submittedName>
</protein>
<dbReference type="PANTHER" id="PTHR43908">
    <property type="entry name" value="AT29763P-RELATED"/>
    <property type="match status" value="1"/>
</dbReference>
<proteinExistence type="predicted"/>
<gene>
    <name evidence="2" type="ORF">PAPOLLO_LOCUS21059</name>
</gene>
<dbReference type="EMBL" id="CAJQZP010001303">
    <property type="protein sequence ID" value="CAG5037338.1"/>
    <property type="molecule type" value="Genomic_DNA"/>
</dbReference>
<evidence type="ECO:0000313" key="2">
    <source>
        <dbReference type="EMBL" id="CAG5037338.1"/>
    </source>
</evidence>
<comment type="caution">
    <text evidence="2">The sequence shown here is derived from an EMBL/GenBank/DDBJ whole genome shotgun (WGS) entry which is preliminary data.</text>
</comment>
<sequence>MTIEGNKDEADKCIEIAQNAFSAGNVEKAERFLLKAERLYPTPRAKELLNRVRAAGPSSAAPKRTPPSSPSAEDIRRRKAASHQPPQREYTQEQLAAVRRINTKCKDYYEILGMYLFLIL</sequence>
<organism evidence="2 3">
    <name type="scientific">Parnassius apollo</name>
    <name type="common">Apollo butterfly</name>
    <name type="synonym">Papilio apollo</name>
    <dbReference type="NCBI Taxonomy" id="110799"/>
    <lineage>
        <taxon>Eukaryota</taxon>
        <taxon>Metazoa</taxon>
        <taxon>Ecdysozoa</taxon>
        <taxon>Arthropoda</taxon>
        <taxon>Hexapoda</taxon>
        <taxon>Insecta</taxon>
        <taxon>Pterygota</taxon>
        <taxon>Neoptera</taxon>
        <taxon>Endopterygota</taxon>
        <taxon>Lepidoptera</taxon>
        <taxon>Glossata</taxon>
        <taxon>Ditrysia</taxon>
        <taxon>Papilionoidea</taxon>
        <taxon>Papilionidae</taxon>
        <taxon>Parnassiinae</taxon>
        <taxon>Parnassini</taxon>
        <taxon>Parnassius</taxon>
        <taxon>Parnassius</taxon>
    </lineage>
</organism>
<evidence type="ECO:0000313" key="3">
    <source>
        <dbReference type="Proteomes" id="UP000691718"/>
    </source>
</evidence>
<dbReference type="GO" id="GO:0005789">
    <property type="term" value="C:endoplasmic reticulum membrane"/>
    <property type="evidence" value="ECO:0007669"/>
    <property type="project" value="TreeGrafter"/>
</dbReference>
<keyword evidence="3" id="KW-1185">Reference proteome</keyword>
<dbReference type="GO" id="GO:0030544">
    <property type="term" value="F:Hsp70 protein binding"/>
    <property type="evidence" value="ECO:0007669"/>
    <property type="project" value="TreeGrafter"/>
</dbReference>
<reference evidence="2" key="1">
    <citation type="submission" date="2021-04" db="EMBL/GenBank/DDBJ databases">
        <authorList>
            <person name="Tunstrom K."/>
        </authorList>
    </citation>
    <scope>NUCLEOTIDE SEQUENCE</scope>
</reference>
<accession>A0A8S3XXB8</accession>
<name>A0A8S3XXB8_PARAO</name>
<dbReference type="Proteomes" id="UP000691718">
    <property type="component" value="Unassembled WGS sequence"/>
</dbReference>
<dbReference type="PANTHER" id="PTHR43908:SF3">
    <property type="entry name" value="AT29763P-RELATED"/>
    <property type="match status" value="1"/>
</dbReference>
<dbReference type="OrthoDB" id="442087at2759"/>
<dbReference type="GO" id="GO:0071218">
    <property type="term" value="P:cellular response to misfolded protein"/>
    <property type="evidence" value="ECO:0007669"/>
    <property type="project" value="TreeGrafter"/>
</dbReference>
<dbReference type="AlphaFoldDB" id="A0A8S3XXB8"/>